<dbReference type="Pfam" id="PF04389">
    <property type="entry name" value="Peptidase_M28"/>
    <property type="match status" value="1"/>
</dbReference>
<dbReference type="GO" id="GO:0008235">
    <property type="term" value="F:metalloexopeptidase activity"/>
    <property type="evidence" value="ECO:0007669"/>
    <property type="project" value="InterPro"/>
</dbReference>
<feature type="chain" id="PRO_5027111604" evidence="1">
    <location>
        <begin position="22"/>
        <end position="482"/>
    </location>
</feature>
<dbReference type="AlphaFoldDB" id="A0A6J4SN53"/>
<organism evidence="3">
    <name type="scientific">uncultured Sphingomonadaceae bacterium</name>
    <dbReference type="NCBI Taxonomy" id="169976"/>
    <lineage>
        <taxon>Bacteria</taxon>
        <taxon>Pseudomonadati</taxon>
        <taxon>Pseudomonadota</taxon>
        <taxon>Alphaproteobacteria</taxon>
        <taxon>Sphingomonadales</taxon>
        <taxon>Sphingomonadaceae</taxon>
        <taxon>environmental samples</taxon>
    </lineage>
</organism>
<keyword evidence="3" id="KW-0031">Aminopeptidase</keyword>
<dbReference type="GO" id="GO:0004177">
    <property type="term" value="F:aminopeptidase activity"/>
    <property type="evidence" value="ECO:0007669"/>
    <property type="project" value="UniProtKB-KW"/>
</dbReference>
<dbReference type="InterPro" id="IPR045175">
    <property type="entry name" value="M28_fam"/>
</dbReference>
<feature type="domain" description="Peptidase M28" evidence="2">
    <location>
        <begin position="112"/>
        <end position="320"/>
    </location>
</feature>
<reference evidence="3" key="1">
    <citation type="submission" date="2020-02" db="EMBL/GenBank/DDBJ databases">
        <authorList>
            <person name="Meier V. D."/>
        </authorList>
    </citation>
    <scope>NUCLEOTIDE SEQUENCE</scope>
    <source>
        <strain evidence="3">AVDCRST_MAG91</strain>
    </source>
</reference>
<keyword evidence="1" id="KW-0732">Signal</keyword>
<keyword evidence="3" id="KW-0378">Hydrolase</keyword>
<evidence type="ECO:0000259" key="2">
    <source>
        <dbReference type="Pfam" id="PF04389"/>
    </source>
</evidence>
<dbReference type="InterPro" id="IPR007484">
    <property type="entry name" value="Peptidase_M28"/>
</dbReference>
<evidence type="ECO:0000256" key="1">
    <source>
        <dbReference type="SAM" id="SignalP"/>
    </source>
</evidence>
<gene>
    <name evidence="3" type="ORF">AVDCRST_MAG91-1085</name>
</gene>
<proteinExistence type="predicted"/>
<name>A0A6J4SN53_9SPHN</name>
<dbReference type="SUPFAM" id="SSF53187">
    <property type="entry name" value="Zn-dependent exopeptidases"/>
    <property type="match status" value="1"/>
</dbReference>
<keyword evidence="3" id="KW-0645">Protease</keyword>
<dbReference type="EMBL" id="CADCVX010000240">
    <property type="protein sequence ID" value="CAA9501583.1"/>
    <property type="molecule type" value="Genomic_DNA"/>
</dbReference>
<feature type="signal peptide" evidence="1">
    <location>
        <begin position="1"/>
        <end position="21"/>
    </location>
</feature>
<dbReference type="PANTHER" id="PTHR12147">
    <property type="entry name" value="METALLOPEPTIDASE M28 FAMILY MEMBER"/>
    <property type="match status" value="1"/>
</dbReference>
<dbReference type="PANTHER" id="PTHR12147:SF26">
    <property type="entry name" value="PEPTIDASE M28 DOMAIN-CONTAINING PROTEIN"/>
    <property type="match status" value="1"/>
</dbReference>
<protein>
    <submittedName>
        <fullName evidence="3">Leucine aminopeptidase-related protein</fullName>
    </submittedName>
</protein>
<dbReference type="Gene3D" id="3.40.630.10">
    <property type="entry name" value="Zn peptidases"/>
    <property type="match status" value="1"/>
</dbReference>
<evidence type="ECO:0000313" key="3">
    <source>
        <dbReference type="EMBL" id="CAA9501583.1"/>
    </source>
</evidence>
<dbReference type="GO" id="GO:0006508">
    <property type="term" value="P:proteolysis"/>
    <property type="evidence" value="ECO:0007669"/>
    <property type="project" value="InterPro"/>
</dbReference>
<accession>A0A6J4SN53</accession>
<sequence length="482" mass="52001">MTKLLPFLLAPFLIAAAPATAQTAKIDADLRALVRPVSETRLRADIDRLVSFGTRHTLSSQTHPTRGIGASLRWTEAEFARIGRSCGGCLTIAKPSDTVTGRRVPNPTLVTNVLAIQRGTTDPNRVIVLSGHIDSRVSDVMDFTKDAPGANDDGSGTALVIEAARVLSKHKFPATIVYAVLSGEEQGLLGGKILADYSKAQDWQVEANLNNDIIGNSCGSDGVCEPGVVRVFSEAVRGDFTPELLAQLRSLGGENDAPSRNLSRFIDGLADRLKIGLDVRQVWRNDRFGRGGDHTEMLRAGFPAVRFSVAVENYDHQHQDLRTENGTKFGDTADEMDFPYLARVVQLNIATAAALARAPAPPEVTVEGAVKPDTTVEYTVSDGPLTHTIMRRRTDASRWEAVPARDAGAAQTVKVLDYLDQRTGRRYGRTTYANTLKGVRVDDWVFGASSRSADGYESPVASAVPGGAWKPLPVTMGAQPTR</sequence>